<dbReference type="InterPro" id="IPR010273">
    <property type="entry name" value="DUF881"/>
</dbReference>
<evidence type="ECO:0000313" key="3">
    <source>
        <dbReference type="EMBL" id="GED70629.1"/>
    </source>
</evidence>
<name>A0A0K9YUS4_9BACL</name>
<protein>
    <recommendedName>
        <fullName evidence="7">Division initiation protein</fullName>
    </recommendedName>
</protein>
<dbReference type="OrthoDB" id="9776196at2"/>
<keyword evidence="2" id="KW-0175">Coiled coil</keyword>
<dbReference type="PANTHER" id="PTHR37313">
    <property type="entry name" value="UPF0749 PROTEIN RV1825"/>
    <property type="match status" value="1"/>
</dbReference>
<reference evidence="3 6" key="3">
    <citation type="submission" date="2019-06" db="EMBL/GenBank/DDBJ databases">
        <title>Whole genome shotgun sequence of Brevibacillus reuszeri NBRC 15719.</title>
        <authorList>
            <person name="Hosoyama A."/>
            <person name="Uohara A."/>
            <person name="Ohji S."/>
            <person name="Ichikawa N."/>
        </authorList>
    </citation>
    <scope>NUCLEOTIDE SEQUENCE [LARGE SCALE GENOMIC DNA]</scope>
    <source>
        <strain evidence="3 6">NBRC 15719</strain>
    </source>
</reference>
<accession>A0A0K9YUS4</accession>
<dbReference type="PANTHER" id="PTHR37313:SF2">
    <property type="entry name" value="UPF0749 PROTEIN YLXX"/>
    <property type="match status" value="1"/>
</dbReference>
<evidence type="ECO:0000313" key="5">
    <source>
        <dbReference type="Proteomes" id="UP000036834"/>
    </source>
</evidence>
<evidence type="ECO:0000256" key="2">
    <source>
        <dbReference type="SAM" id="Coils"/>
    </source>
</evidence>
<keyword evidence="6" id="KW-1185">Reference proteome</keyword>
<dbReference type="AlphaFoldDB" id="A0A0K9YUS4"/>
<dbReference type="EMBL" id="BJON01000016">
    <property type="protein sequence ID" value="GED70629.1"/>
    <property type="molecule type" value="Genomic_DNA"/>
</dbReference>
<sequence>MSRRRKFHLYLTVVTFCTGFLVATSIETTKLTRKERINDQLFQQETQLNDRILSEKEQNRHLENQLIDLQRQVGKVEEAMAERKSEAAETLSQLEAARMLSGVVAVEGPGIVITMQDSQNAANSADIANYIVHEQDVRLVVNELRAAGAEAISINGQRLVSNSSIRCVGPTIIVNGIKSAAPFVVTAIGDPGTMESALNLPGGVLHSLQDFVQIDVAKKDRVQLPAFVGDSKTKHS</sequence>
<comment type="caution">
    <text evidence="4">The sequence shown here is derived from an EMBL/GenBank/DDBJ whole genome shotgun (WGS) entry which is preliminary data.</text>
</comment>
<evidence type="ECO:0008006" key="7">
    <source>
        <dbReference type="Google" id="ProtNLM"/>
    </source>
</evidence>
<dbReference type="Proteomes" id="UP000319578">
    <property type="component" value="Unassembled WGS sequence"/>
</dbReference>
<proteinExistence type="inferred from homology"/>
<dbReference type="Proteomes" id="UP000036834">
    <property type="component" value="Unassembled WGS sequence"/>
</dbReference>
<dbReference type="EMBL" id="LGIQ01000007">
    <property type="protein sequence ID" value="KNB72469.1"/>
    <property type="molecule type" value="Genomic_DNA"/>
</dbReference>
<feature type="coiled-coil region" evidence="2">
    <location>
        <begin position="45"/>
        <end position="79"/>
    </location>
</feature>
<evidence type="ECO:0000256" key="1">
    <source>
        <dbReference type="ARBA" id="ARBA00009108"/>
    </source>
</evidence>
<dbReference type="Pfam" id="PF05949">
    <property type="entry name" value="DUF881"/>
    <property type="match status" value="1"/>
</dbReference>
<organism evidence="4 5">
    <name type="scientific">Brevibacillus reuszeri</name>
    <dbReference type="NCBI Taxonomy" id="54915"/>
    <lineage>
        <taxon>Bacteria</taxon>
        <taxon>Bacillati</taxon>
        <taxon>Bacillota</taxon>
        <taxon>Bacilli</taxon>
        <taxon>Bacillales</taxon>
        <taxon>Paenibacillaceae</taxon>
        <taxon>Brevibacillus</taxon>
    </lineage>
</organism>
<evidence type="ECO:0000313" key="4">
    <source>
        <dbReference type="EMBL" id="KNB72469.1"/>
    </source>
</evidence>
<evidence type="ECO:0000313" key="6">
    <source>
        <dbReference type="Proteomes" id="UP000319578"/>
    </source>
</evidence>
<reference evidence="5" key="1">
    <citation type="submission" date="2015-07" db="EMBL/GenBank/DDBJ databases">
        <title>Genome sequencing project for genomic taxonomy and phylogenomics of Bacillus-like bacteria.</title>
        <authorList>
            <person name="Liu B."/>
            <person name="Wang J."/>
            <person name="Zhu Y."/>
            <person name="Liu G."/>
            <person name="Chen Q."/>
            <person name="Chen Z."/>
            <person name="Lan J."/>
            <person name="Che J."/>
            <person name="Ge C."/>
            <person name="Shi H."/>
            <person name="Pan Z."/>
            <person name="Liu X."/>
        </authorList>
    </citation>
    <scope>NUCLEOTIDE SEQUENCE [LARGE SCALE GENOMIC DNA]</scope>
    <source>
        <strain evidence="5">DSM 9887</strain>
    </source>
</reference>
<gene>
    <name evidence="4" type="ORF">ADS79_11420</name>
    <name evidence="3" type="ORF">BRE01_43310</name>
</gene>
<comment type="similarity">
    <text evidence="1">Belongs to the UPF0749 family.</text>
</comment>
<dbReference type="PATRIC" id="fig|54915.3.peg.1242"/>
<dbReference type="STRING" id="54915.ADS79_11420"/>
<dbReference type="RefSeq" id="WP_049738522.1">
    <property type="nucleotide sequence ID" value="NZ_BJON01000016.1"/>
</dbReference>
<dbReference type="Gene3D" id="3.30.70.1880">
    <property type="entry name" value="Protein of unknown function DUF881"/>
    <property type="match status" value="1"/>
</dbReference>
<reference evidence="4" key="2">
    <citation type="submission" date="2015-07" db="EMBL/GenBank/DDBJ databases">
        <title>MeaNS - Measles Nucleotide Surveillance Program.</title>
        <authorList>
            <person name="Tran T."/>
            <person name="Druce J."/>
        </authorList>
    </citation>
    <scope>NUCLEOTIDE SEQUENCE</scope>
    <source>
        <strain evidence="4">DSM 9887</strain>
    </source>
</reference>